<sequence length="167" mass="19533">MNFVKTQRVNQYSKLFLFFTSVFDNLVSIDYSFSFSLEQQKFAYTMKNLGIYSDVIDISIKEEIVKFCEKGEIGEGEFIWKKEHLLSFKYTEEECTSAHSLAFLLWVDKMTQVLSKSDPIQFNIKTDHPIRIETNFLQLGNSSLLFFLAPRIPEAELSDDDEDMDDF</sequence>
<organism evidence="2">
    <name type="scientific">marine sediment metagenome</name>
    <dbReference type="NCBI Taxonomy" id="412755"/>
    <lineage>
        <taxon>unclassified sequences</taxon>
        <taxon>metagenomes</taxon>
        <taxon>ecological metagenomes</taxon>
    </lineage>
</organism>
<dbReference type="GO" id="GO:0003677">
    <property type="term" value="F:DNA binding"/>
    <property type="evidence" value="ECO:0007669"/>
    <property type="project" value="InterPro"/>
</dbReference>
<dbReference type="EMBL" id="LAZR01009360">
    <property type="protein sequence ID" value="KKM73098.1"/>
    <property type="molecule type" value="Genomic_DNA"/>
</dbReference>
<dbReference type="AlphaFoldDB" id="A0A0F9JTS4"/>
<gene>
    <name evidence="2" type="ORF">LCGC14_1413880</name>
</gene>
<evidence type="ECO:0000313" key="2">
    <source>
        <dbReference type="EMBL" id="KKM73098.1"/>
    </source>
</evidence>
<dbReference type="InterPro" id="IPR046938">
    <property type="entry name" value="DNA_clamp_sf"/>
</dbReference>
<proteinExistence type="predicted"/>
<reference evidence="2" key="1">
    <citation type="journal article" date="2015" name="Nature">
        <title>Complex archaea that bridge the gap between prokaryotes and eukaryotes.</title>
        <authorList>
            <person name="Spang A."/>
            <person name="Saw J.H."/>
            <person name="Jorgensen S.L."/>
            <person name="Zaremba-Niedzwiedzka K."/>
            <person name="Martijn J."/>
            <person name="Lind A.E."/>
            <person name="van Eijk R."/>
            <person name="Schleper C."/>
            <person name="Guy L."/>
            <person name="Ettema T.J."/>
        </authorList>
    </citation>
    <scope>NUCLEOTIDE SEQUENCE</scope>
</reference>
<dbReference type="InterPro" id="IPR022649">
    <property type="entry name" value="Pr_cel_nuc_antig_C"/>
</dbReference>
<protein>
    <recommendedName>
        <fullName evidence="1">Proliferating cell nuclear antigen PCNA C-terminal domain-containing protein</fullName>
    </recommendedName>
</protein>
<dbReference type="Pfam" id="PF02747">
    <property type="entry name" value="PCNA_C"/>
    <property type="match status" value="1"/>
</dbReference>
<dbReference type="SUPFAM" id="SSF55979">
    <property type="entry name" value="DNA clamp"/>
    <property type="match status" value="1"/>
</dbReference>
<dbReference type="Gene3D" id="3.70.10.10">
    <property type="match status" value="1"/>
</dbReference>
<name>A0A0F9JTS4_9ZZZZ</name>
<dbReference type="GO" id="GO:0006275">
    <property type="term" value="P:regulation of DNA replication"/>
    <property type="evidence" value="ECO:0007669"/>
    <property type="project" value="InterPro"/>
</dbReference>
<accession>A0A0F9JTS4</accession>
<comment type="caution">
    <text evidence="2">The sequence shown here is derived from an EMBL/GenBank/DDBJ whole genome shotgun (WGS) entry which is preliminary data.</text>
</comment>
<evidence type="ECO:0000259" key="1">
    <source>
        <dbReference type="Pfam" id="PF02747"/>
    </source>
</evidence>
<feature type="domain" description="Proliferating cell nuclear antigen PCNA C-terminal" evidence="1">
    <location>
        <begin position="29"/>
        <end position="149"/>
    </location>
</feature>